<dbReference type="AlphaFoldDB" id="A0A1V3WKJ4"/>
<dbReference type="Proteomes" id="UP000189229">
    <property type="component" value="Unassembled WGS sequence"/>
</dbReference>
<protein>
    <submittedName>
        <fullName evidence="2">Uncharacterized protein</fullName>
    </submittedName>
</protein>
<reference evidence="2 3" key="1">
    <citation type="submission" date="2017-02" db="EMBL/GenBank/DDBJ databases">
        <title>Complete genome sequences of Mycobacterium kansasii strains isolated from rhesus macaques.</title>
        <authorList>
            <person name="Panda A."/>
            <person name="Nagaraj S."/>
            <person name="Zhao X."/>
            <person name="Tettelin H."/>
            <person name="Detolla L.J."/>
        </authorList>
    </citation>
    <scope>NUCLEOTIDE SEQUENCE [LARGE SCALE GENOMIC DNA]</scope>
    <source>
        <strain evidence="2 3">11-3813</strain>
    </source>
</reference>
<evidence type="ECO:0000313" key="3">
    <source>
        <dbReference type="Proteomes" id="UP000189229"/>
    </source>
</evidence>
<comment type="caution">
    <text evidence="2">The sequence shown here is derived from an EMBL/GenBank/DDBJ whole genome shotgun (WGS) entry which is preliminary data.</text>
</comment>
<keyword evidence="1" id="KW-0732">Signal</keyword>
<sequence>MFGHAFAICCTWSLASLAPSAAARKSLLAGNSPRMPDVPAGLLAQ</sequence>
<evidence type="ECO:0000313" key="2">
    <source>
        <dbReference type="EMBL" id="OOK67499.1"/>
    </source>
</evidence>
<organism evidence="2 3">
    <name type="scientific">Mycobacterium kansasii</name>
    <dbReference type="NCBI Taxonomy" id="1768"/>
    <lineage>
        <taxon>Bacteria</taxon>
        <taxon>Bacillati</taxon>
        <taxon>Actinomycetota</taxon>
        <taxon>Actinomycetes</taxon>
        <taxon>Mycobacteriales</taxon>
        <taxon>Mycobacteriaceae</taxon>
        <taxon>Mycobacterium</taxon>
    </lineage>
</organism>
<dbReference type="EMBL" id="MVBM01000008">
    <property type="protein sequence ID" value="OOK67499.1"/>
    <property type="molecule type" value="Genomic_DNA"/>
</dbReference>
<name>A0A1V3WKJ4_MYCKA</name>
<accession>A0A1V3WKJ4</accession>
<proteinExistence type="predicted"/>
<feature type="chain" id="PRO_5038663093" evidence="1">
    <location>
        <begin position="22"/>
        <end position="45"/>
    </location>
</feature>
<gene>
    <name evidence="2" type="ORF">BZL30_7881</name>
</gene>
<evidence type="ECO:0000256" key="1">
    <source>
        <dbReference type="SAM" id="SignalP"/>
    </source>
</evidence>
<feature type="signal peptide" evidence="1">
    <location>
        <begin position="1"/>
        <end position="21"/>
    </location>
</feature>